<organism evidence="5 6">
    <name type="scientific">Tetraparma gracilis</name>
    <dbReference type="NCBI Taxonomy" id="2962635"/>
    <lineage>
        <taxon>Eukaryota</taxon>
        <taxon>Sar</taxon>
        <taxon>Stramenopiles</taxon>
        <taxon>Ochrophyta</taxon>
        <taxon>Bolidophyceae</taxon>
        <taxon>Parmales</taxon>
        <taxon>Triparmaceae</taxon>
        <taxon>Tetraparma</taxon>
    </lineage>
</organism>
<feature type="transmembrane region" description="Helical" evidence="3">
    <location>
        <begin position="6"/>
        <end position="31"/>
    </location>
</feature>
<evidence type="ECO:0000256" key="1">
    <source>
        <dbReference type="PROSITE-ProRule" id="PRU00175"/>
    </source>
</evidence>
<evidence type="ECO:0000256" key="3">
    <source>
        <dbReference type="SAM" id="Phobius"/>
    </source>
</evidence>
<dbReference type="SMART" id="SM00184">
    <property type="entry name" value="RING"/>
    <property type="match status" value="1"/>
</dbReference>
<dbReference type="PANTHER" id="PTHR22765">
    <property type="entry name" value="RING FINGER AND PROTEASE ASSOCIATED DOMAIN-CONTAINING"/>
    <property type="match status" value="1"/>
</dbReference>
<comment type="caution">
    <text evidence="5">The sequence shown here is derived from an EMBL/GenBank/DDBJ whole genome shotgun (WGS) entry which is preliminary data.</text>
</comment>
<sequence>MAGEMPLMVFLIIPVITWMFFAMLSLIYICWSRIRLFCSSRMREITMIVVDVTPRRSMLPTAFRSPAPSSSASSAASASPSSENPGEEPHVSLRSPQPAAARSWKFWKRKRLPVNPSSLAPAPPPTKSTYKQGGRFLGWLLTKFGADALIVHTAAIRQSDVASPESSSVGRLIVETPACAICIDDFEPGDTIAVSSLPNADRCDHVFHAECYLAWLSSSAGRSCPICRGSFVAKRSELFGAKKGAVEEDGEEGEADIEMGDGGGGEGGEGGEGGLGSVAPAPPNPEFVAQDTAFGVAVNANTMDDVSLE</sequence>
<reference evidence="5 6" key="1">
    <citation type="journal article" date="2023" name="Commun. Biol.">
        <title>Genome analysis of Parmales, the sister group of diatoms, reveals the evolutionary specialization of diatoms from phago-mixotrophs to photoautotrophs.</title>
        <authorList>
            <person name="Ban H."/>
            <person name="Sato S."/>
            <person name="Yoshikawa S."/>
            <person name="Yamada K."/>
            <person name="Nakamura Y."/>
            <person name="Ichinomiya M."/>
            <person name="Sato N."/>
            <person name="Blanc-Mathieu R."/>
            <person name="Endo H."/>
            <person name="Kuwata A."/>
            <person name="Ogata H."/>
        </authorList>
    </citation>
    <scope>NUCLEOTIDE SEQUENCE [LARGE SCALE GENOMIC DNA]</scope>
</reference>
<dbReference type="SUPFAM" id="SSF57850">
    <property type="entry name" value="RING/U-box"/>
    <property type="match status" value="1"/>
</dbReference>
<dbReference type="PANTHER" id="PTHR22765:SF434">
    <property type="entry name" value="GB|AAD18119.1-RELATED"/>
    <property type="match status" value="1"/>
</dbReference>
<name>A0ABQ6MM49_9STRA</name>
<evidence type="ECO:0000313" key="6">
    <source>
        <dbReference type="Proteomes" id="UP001165060"/>
    </source>
</evidence>
<keyword evidence="6" id="KW-1185">Reference proteome</keyword>
<keyword evidence="1" id="KW-0479">Metal-binding</keyword>
<dbReference type="Pfam" id="PF13639">
    <property type="entry name" value="zf-RING_2"/>
    <property type="match status" value="1"/>
</dbReference>
<dbReference type="InterPro" id="IPR051826">
    <property type="entry name" value="E3_ubiquitin-ligase_domain"/>
</dbReference>
<keyword evidence="1" id="KW-0862">Zinc</keyword>
<dbReference type="EMBL" id="BRYB01001546">
    <property type="protein sequence ID" value="GMI28317.1"/>
    <property type="molecule type" value="Genomic_DNA"/>
</dbReference>
<keyword evidence="1" id="KW-0863">Zinc-finger</keyword>
<dbReference type="Gene3D" id="3.30.40.10">
    <property type="entry name" value="Zinc/RING finger domain, C3HC4 (zinc finger)"/>
    <property type="match status" value="1"/>
</dbReference>
<feature type="region of interest" description="Disordered" evidence="2">
    <location>
        <begin position="243"/>
        <end position="287"/>
    </location>
</feature>
<feature type="compositionally biased region" description="Gly residues" evidence="2">
    <location>
        <begin position="260"/>
        <end position="276"/>
    </location>
</feature>
<dbReference type="Proteomes" id="UP001165060">
    <property type="component" value="Unassembled WGS sequence"/>
</dbReference>
<keyword evidence="3" id="KW-0472">Membrane</keyword>
<evidence type="ECO:0000256" key="2">
    <source>
        <dbReference type="SAM" id="MobiDB-lite"/>
    </source>
</evidence>
<dbReference type="InterPro" id="IPR001841">
    <property type="entry name" value="Znf_RING"/>
</dbReference>
<evidence type="ECO:0000313" key="5">
    <source>
        <dbReference type="EMBL" id="GMI28317.1"/>
    </source>
</evidence>
<feature type="domain" description="RING-type" evidence="4">
    <location>
        <begin position="179"/>
        <end position="228"/>
    </location>
</feature>
<keyword evidence="3" id="KW-1133">Transmembrane helix</keyword>
<evidence type="ECO:0000259" key="4">
    <source>
        <dbReference type="PROSITE" id="PS50089"/>
    </source>
</evidence>
<dbReference type="PROSITE" id="PS50089">
    <property type="entry name" value="ZF_RING_2"/>
    <property type="match status" value="1"/>
</dbReference>
<accession>A0ABQ6MM49</accession>
<feature type="compositionally biased region" description="Acidic residues" evidence="2">
    <location>
        <begin position="247"/>
        <end position="259"/>
    </location>
</feature>
<proteinExistence type="predicted"/>
<protein>
    <recommendedName>
        <fullName evidence="4">RING-type domain-containing protein</fullName>
    </recommendedName>
</protein>
<dbReference type="InterPro" id="IPR013083">
    <property type="entry name" value="Znf_RING/FYVE/PHD"/>
</dbReference>
<keyword evidence="3" id="KW-0812">Transmembrane</keyword>
<feature type="compositionally biased region" description="Low complexity" evidence="2">
    <location>
        <begin position="65"/>
        <end position="82"/>
    </location>
</feature>
<gene>
    <name evidence="5" type="ORF">TeGR_g10144</name>
</gene>
<feature type="region of interest" description="Disordered" evidence="2">
    <location>
        <begin position="63"/>
        <end position="97"/>
    </location>
</feature>